<evidence type="ECO:0000256" key="5">
    <source>
        <dbReference type="ARBA" id="ARBA00022723"/>
    </source>
</evidence>
<feature type="domain" description="ZZ-type" evidence="17">
    <location>
        <begin position="1144"/>
        <end position="1207"/>
    </location>
</feature>
<reference evidence="19 20" key="1">
    <citation type="submission" date="2022-12" db="EMBL/GenBank/DDBJ databases">
        <title>Chromosome-scale assembly of the Ensete ventricosum genome.</title>
        <authorList>
            <person name="Dussert Y."/>
            <person name="Stocks J."/>
            <person name="Wendawek A."/>
            <person name="Woldeyes F."/>
            <person name="Nichols R.A."/>
            <person name="Borrell J.S."/>
        </authorList>
    </citation>
    <scope>NUCLEOTIDE SEQUENCE [LARGE SCALE GENOMIC DNA]</scope>
    <source>
        <strain evidence="20">cv. Maze</strain>
        <tissue evidence="19">Seeds</tissue>
    </source>
</reference>
<name>A0AAV8QHU8_ENSVE</name>
<dbReference type="SMART" id="SM00249">
    <property type="entry name" value="PHD"/>
    <property type="match status" value="1"/>
</dbReference>
<comment type="caution">
    <text evidence="19">The sequence shown here is derived from an EMBL/GenBank/DDBJ whole genome shotgun (WGS) entry which is preliminary data.</text>
</comment>
<keyword evidence="9" id="KW-0805">Transcription regulation</keyword>
<keyword evidence="4" id="KW-0808">Transferase</keyword>
<evidence type="ECO:0000259" key="18">
    <source>
        <dbReference type="PROSITE" id="PS51727"/>
    </source>
</evidence>
<evidence type="ECO:0000256" key="9">
    <source>
        <dbReference type="ARBA" id="ARBA00023015"/>
    </source>
</evidence>
<dbReference type="InterPro" id="IPR035898">
    <property type="entry name" value="TAZ_dom_sf"/>
</dbReference>
<comment type="subcellular location">
    <subcellularLocation>
        <location evidence="2">Nucleus</location>
    </subcellularLocation>
</comment>
<dbReference type="EC" id="2.3.1.48" evidence="3"/>
<dbReference type="SMART" id="SM00291">
    <property type="entry name" value="ZnF_ZZ"/>
    <property type="match status" value="2"/>
</dbReference>
<evidence type="ECO:0000256" key="11">
    <source>
        <dbReference type="ARBA" id="ARBA00023163"/>
    </source>
</evidence>
<evidence type="ECO:0000313" key="20">
    <source>
        <dbReference type="Proteomes" id="UP001222027"/>
    </source>
</evidence>
<dbReference type="GO" id="GO:0000123">
    <property type="term" value="C:histone acetyltransferase complex"/>
    <property type="evidence" value="ECO:0007669"/>
    <property type="project" value="TreeGrafter"/>
</dbReference>
<evidence type="ECO:0000256" key="12">
    <source>
        <dbReference type="ARBA" id="ARBA00023242"/>
    </source>
</evidence>
<dbReference type="Proteomes" id="UP001222027">
    <property type="component" value="Unassembled WGS sequence"/>
</dbReference>
<comment type="function">
    <text evidence="1">Acetyltransferase enzyme. Acetylates histones, giving a specific tag for transcriptional activation.</text>
</comment>
<evidence type="ECO:0000256" key="14">
    <source>
        <dbReference type="ARBA" id="ARBA00048017"/>
    </source>
</evidence>
<dbReference type="GO" id="GO:0003713">
    <property type="term" value="F:transcription coactivator activity"/>
    <property type="evidence" value="ECO:0007669"/>
    <property type="project" value="TreeGrafter"/>
</dbReference>
<dbReference type="Pfam" id="PF00569">
    <property type="entry name" value="ZZ"/>
    <property type="match status" value="1"/>
</dbReference>
<evidence type="ECO:0000313" key="19">
    <source>
        <dbReference type="EMBL" id="KAJ8476084.1"/>
    </source>
</evidence>
<keyword evidence="8" id="KW-0156">Chromatin regulator</keyword>
<dbReference type="InterPro" id="IPR000433">
    <property type="entry name" value="Znf_ZZ"/>
</dbReference>
<dbReference type="Gene3D" id="3.30.40.10">
    <property type="entry name" value="Zinc/RING finger domain, C3HC4 (zinc finger)"/>
    <property type="match status" value="1"/>
</dbReference>
<dbReference type="Pfam" id="PF02135">
    <property type="entry name" value="zf-TAZ"/>
    <property type="match status" value="2"/>
</dbReference>
<dbReference type="GO" id="GO:0005667">
    <property type="term" value="C:transcription regulator complex"/>
    <property type="evidence" value="ECO:0007669"/>
    <property type="project" value="TreeGrafter"/>
</dbReference>
<evidence type="ECO:0000256" key="2">
    <source>
        <dbReference type="ARBA" id="ARBA00004123"/>
    </source>
</evidence>
<comment type="catalytic activity">
    <reaction evidence="14">
        <text>L-lysyl-[protein] + acetyl-CoA = N(6)-acetyl-L-lysyl-[protein] + CoA + H(+)</text>
        <dbReference type="Rhea" id="RHEA:45948"/>
        <dbReference type="Rhea" id="RHEA-COMP:9752"/>
        <dbReference type="Rhea" id="RHEA-COMP:10731"/>
        <dbReference type="ChEBI" id="CHEBI:15378"/>
        <dbReference type="ChEBI" id="CHEBI:29969"/>
        <dbReference type="ChEBI" id="CHEBI:57287"/>
        <dbReference type="ChEBI" id="CHEBI:57288"/>
        <dbReference type="ChEBI" id="CHEBI:61930"/>
        <dbReference type="EC" id="2.3.1.48"/>
    </reaction>
</comment>
<dbReference type="GO" id="GO:0004402">
    <property type="term" value="F:histone acetyltransferase activity"/>
    <property type="evidence" value="ECO:0007669"/>
    <property type="project" value="InterPro"/>
</dbReference>
<dbReference type="InterPro" id="IPR019787">
    <property type="entry name" value="Znf_PHD-finger"/>
</dbReference>
<dbReference type="InterPro" id="IPR043145">
    <property type="entry name" value="Znf_ZZ_sf"/>
</dbReference>
<evidence type="ECO:0000256" key="13">
    <source>
        <dbReference type="ARBA" id="ARBA00023315"/>
    </source>
</evidence>
<dbReference type="InterPro" id="IPR011011">
    <property type="entry name" value="Znf_FYVE_PHD"/>
</dbReference>
<dbReference type="SUPFAM" id="SSF57903">
    <property type="entry name" value="FYVE/PHD zinc finger"/>
    <property type="match status" value="1"/>
</dbReference>
<dbReference type="Pfam" id="PF00628">
    <property type="entry name" value="PHD"/>
    <property type="match status" value="1"/>
</dbReference>
<keyword evidence="13" id="KW-0012">Acyltransferase</keyword>
<dbReference type="PANTHER" id="PTHR13808:SF39">
    <property type="entry name" value="HISTONE ACETYLTRANSFERASE HAC-LIKE 3-RELATED"/>
    <property type="match status" value="1"/>
</dbReference>
<dbReference type="SMART" id="SM00551">
    <property type="entry name" value="ZnF_TAZ"/>
    <property type="match status" value="2"/>
</dbReference>
<dbReference type="InterPro" id="IPR013178">
    <property type="entry name" value="Histone_AcTrfase_Rtt109/CBP"/>
</dbReference>
<dbReference type="InterPro" id="IPR031162">
    <property type="entry name" value="CBP_P300_HAT"/>
</dbReference>
<keyword evidence="5" id="KW-0479">Metal-binding</keyword>
<evidence type="ECO:0000259" key="17">
    <source>
        <dbReference type="PROSITE" id="PS50135"/>
    </source>
</evidence>
<evidence type="ECO:0000256" key="15">
    <source>
        <dbReference type="PROSITE-ProRule" id="PRU00228"/>
    </source>
</evidence>
<dbReference type="GO" id="GO:0031490">
    <property type="term" value="F:chromatin DNA binding"/>
    <property type="evidence" value="ECO:0007669"/>
    <property type="project" value="TreeGrafter"/>
</dbReference>
<evidence type="ECO:0000256" key="6">
    <source>
        <dbReference type="ARBA" id="ARBA00022771"/>
    </source>
</evidence>
<dbReference type="SUPFAM" id="SSF57933">
    <property type="entry name" value="TAZ domain"/>
    <property type="match status" value="2"/>
</dbReference>
<dbReference type="GO" id="GO:0045944">
    <property type="term" value="P:positive regulation of transcription by RNA polymerase II"/>
    <property type="evidence" value="ECO:0007669"/>
    <property type="project" value="TreeGrafter"/>
</dbReference>
<dbReference type="GO" id="GO:0005634">
    <property type="term" value="C:nucleus"/>
    <property type="evidence" value="ECO:0007669"/>
    <property type="project" value="UniProtKB-SubCell"/>
</dbReference>
<dbReference type="Gene3D" id="3.30.60.90">
    <property type="match status" value="2"/>
</dbReference>
<dbReference type="InterPro" id="IPR013083">
    <property type="entry name" value="Znf_RING/FYVE/PHD"/>
</dbReference>
<evidence type="ECO:0000259" key="16">
    <source>
        <dbReference type="PROSITE" id="PS50134"/>
    </source>
</evidence>
<dbReference type="PROSITE" id="PS01359">
    <property type="entry name" value="ZF_PHD_1"/>
    <property type="match status" value="1"/>
</dbReference>
<keyword evidence="10" id="KW-0010">Activator</keyword>
<protein>
    <recommendedName>
        <fullName evidence="3">histone acetyltransferase</fullName>
        <ecNumber evidence="3">2.3.1.48</ecNumber>
    </recommendedName>
</protein>
<dbReference type="InterPro" id="IPR000197">
    <property type="entry name" value="Znf_TAZ"/>
</dbReference>
<evidence type="ECO:0000256" key="8">
    <source>
        <dbReference type="ARBA" id="ARBA00022853"/>
    </source>
</evidence>
<organism evidence="19 20">
    <name type="scientific">Ensete ventricosum</name>
    <name type="common">Abyssinian banana</name>
    <name type="synonym">Musa ensete</name>
    <dbReference type="NCBI Taxonomy" id="4639"/>
    <lineage>
        <taxon>Eukaryota</taxon>
        <taxon>Viridiplantae</taxon>
        <taxon>Streptophyta</taxon>
        <taxon>Embryophyta</taxon>
        <taxon>Tracheophyta</taxon>
        <taxon>Spermatophyta</taxon>
        <taxon>Magnoliopsida</taxon>
        <taxon>Liliopsida</taxon>
        <taxon>Zingiberales</taxon>
        <taxon>Musaceae</taxon>
        <taxon>Ensete</taxon>
    </lineage>
</organism>
<keyword evidence="20" id="KW-1185">Reference proteome</keyword>
<dbReference type="Gene3D" id="1.20.1020.10">
    <property type="entry name" value="TAZ domain"/>
    <property type="match status" value="2"/>
</dbReference>
<dbReference type="EMBL" id="JAQQAF010000006">
    <property type="protein sequence ID" value="KAJ8476084.1"/>
    <property type="molecule type" value="Genomic_DNA"/>
</dbReference>
<keyword evidence="7" id="KW-0862">Zinc</keyword>
<accession>A0AAV8QHU8</accession>
<evidence type="ECO:0000256" key="10">
    <source>
        <dbReference type="ARBA" id="ARBA00023159"/>
    </source>
</evidence>
<feature type="domain" description="CBP/p300-type HAT" evidence="18">
    <location>
        <begin position="863"/>
        <end position="1261"/>
    </location>
</feature>
<evidence type="ECO:0000256" key="1">
    <source>
        <dbReference type="ARBA" id="ARBA00002581"/>
    </source>
</evidence>
<dbReference type="PROSITE" id="PS51727">
    <property type="entry name" value="CBP_P300_HAT"/>
    <property type="match status" value="1"/>
</dbReference>
<dbReference type="GO" id="GO:0008270">
    <property type="term" value="F:zinc ion binding"/>
    <property type="evidence" value="ECO:0007669"/>
    <property type="project" value="UniProtKB-KW"/>
</dbReference>
<keyword evidence="11" id="KW-0804">Transcription</keyword>
<sequence length="1449" mass="165115">MVVRDPRASVLFILCRGVQGNRTGRAVGSDRTGPRHPLNASFLEHIRNRRVSSQMTVPNVWSLETPSDMKETFPAVFNDPTSSSGDAKISCNLFQSVSFNSHLFDTQVLGDGFSASHRYIPNEHHRVVAGVSLGSAGNLTPWSGGKPEPKTPQHVPSLSRNISINQHFGNQMPPEQYNECHNNQFLNESTTKGMSCMAQMPFCSTANNFHNADLPLSMGHVQVKDVAGAPEAFTDPSIYGDTRLMFDWKLSSLKVPSMPVSPFVSSIDSRIMKGRYIGSNFELTDMIGRQQPPPCSGSLLHSYLQTQVHDSEQRHLCQIKQKCKGSQPSLQGPHPLYDPFVQHQLLQEDQYQQQEENIVGNQVFASSHSESFSNGPRLMNSQNLLELVPIEPLGIHDVIKHEHPPPVFQGIASKEVDHLTTIPQWPARFQAIHNVLFLYEHVRNCQDDGKGCSLLQCMNLKRNLHHILHCKDANCTKNCFKYKRLFDHYTECCKSLCSICGPVRMRLKEVSQRNISNAFTEPETTLPAFPRPDHQESTFKRAKIMHHFDQNGTNQVSLPVMNCSLLTDRGVSQLGQEVSIPVDMKTDSPEPVEKQSVDSNFRESGEIYDTIIEDTEVKIKEAFGVEPPELAQVVTHSERENLGQLEFLEVDISGRCDIALPAAAEVSETKMDDPKRVVSLLDTFTAEMLREHISSLEQHITKDKANTNESQGVEHLVDQNLCSLCGMEKLIFEAPPRYCSSCYKQINPKGVYYTMRSFKSTKYGCGAKISFCGKCHGASGESIKVGGEDIRKSDLERRLNYAETDAETEWWVQCDKCKAWQHQICALFNGKRKEALQAEYICPKCYLEELERGRREPLPRSSILGASDLPKTILSDHIEQWIFQRLKQEREERARILKKSVDEVPGADGLMIRVVSSVDKKLEVNPNFHEVFKEEMYPSHFPYKSKVILLFQRIEGADVCLFGMPEIKAATGEALRTFVYHEILIGYLNYCKKCGFTSCYIWACPSLRQDYYILYCHPKTQKTPKSDKLREWYQTMIRKAVKEKVILEHTNLYDNFFVHTSECKAKVTAARLPYFDSDFWPGKADILLQEDKNESQTKGTKAVIERALRAAKRDASAGNPKDILLMHQLGEIIRPIKEDFIMIHLQHTCKYCCLPILSGKEWVCNVCKNFQLCDRCYDKGQNLDMKDRHPVTSKEKHSFQLVEADGLADTDDKDKMMQSKLFDMRTGFLGFCQSEQYQFDTLRRAKHSTMMILYHLHNPIAIITASSCAICHSNMDNDQNWHCMICQDYHLCAGCYNKKGASYHKHQLVSHATMADRTLQPKEQRNGKINIQMILDALLHAPKCFSPQCAYTCCLQVKKHFLHSRKCKVRAHGGCISCKKIWLLLRWHARVCQEFDCHVPRCKDLKDYTRKMRHSRSKKSSRKVVSESSISPDKQLPRFFCKSRGPIMM</sequence>
<gene>
    <name evidence="19" type="ORF">OPV22_019811</name>
</gene>
<dbReference type="InterPro" id="IPR001965">
    <property type="entry name" value="Znf_PHD"/>
</dbReference>
<dbReference type="SUPFAM" id="SSF57850">
    <property type="entry name" value="RING/U-box"/>
    <property type="match status" value="2"/>
</dbReference>
<proteinExistence type="predicted"/>
<dbReference type="PROSITE" id="PS50135">
    <property type="entry name" value="ZF_ZZ_2"/>
    <property type="match status" value="1"/>
</dbReference>
<keyword evidence="6 15" id="KW-0863">Zinc-finger</keyword>
<evidence type="ECO:0000256" key="4">
    <source>
        <dbReference type="ARBA" id="ARBA00022679"/>
    </source>
</evidence>
<dbReference type="InterPro" id="IPR019786">
    <property type="entry name" value="Zinc_finger_PHD-type_CS"/>
</dbReference>
<dbReference type="SMART" id="SM01250">
    <property type="entry name" value="KAT11"/>
    <property type="match status" value="1"/>
</dbReference>
<evidence type="ECO:0000256" key="7">
    <source>
        <dbReference type="ARBA" id="ARBA00022833"/>
    </source>
</evidence>
<keyword evidence="12" id="KW-0539">Nucleus</keyword>
<dbReference type="PROSITE" id="PS50134">
    <property type="entry name" value="ZF_TAZ"/>
    <property type="match status" value="2"/>
</dbReference>
<dbReference type="PANTHER" id="PTHR13808">
    <property type="entry name" value="CBP/P300-RELATED"/>
    <property type="match status" value="1"/>
</dbReference>
<feature type="domain" description="TAZ-type" evidence="16">
    <location>
        <begin position="1324"/>
        <end position="1405"/>
    </location>
</feature>
<feature type="domain" description="TAZ-type" evidence="16">
    <location>
        <begin position="425"/>
        <end position="503"/>
    </location>
</feature>
<evidence type="ECO:0000256" key="3">
    <source>
        <dbReference type="ARBA" id="ARBA00013184"/>
    </source>
</evidence>
<dbReference type="Pfam" id="PF08214">
    <property type="entry name" value="HAT_KAT11"/>
    <property type="match status" value="1"/>
</dbReference>